<keyword evidence="2" id="KW-1185">Reference proteome</keyword>
<feature type="chain" id="PRO_5042474339" evidence="1">
    <location>
        <begin position="23"/>
        <end position="115"/>
    </location>
</feature>
<accession>A0AAJ6YI47</accession>
<dbReference type="GeneID" id="105362725"/>
<evidence type="ECO:0000256" key="1">
    <source>
        <dbReference type="SAM" id="SignalP"/>
    </source>
</evidence>
<dbReference type="RefSeq" id="XP_011498514.1">
    <property type="nucleotide sequence ID" value="XM_011500212.1"/>
</dbReference>
<evidence type="ECO:0000313" key="2">
    <source>
        <dbReference type="Proteomes" id="UP000695007"/>
    </source>
</evidence>
<evidence type="ECO:0000313" key="3">
    <source>
        <dbReference type="RefSeq" id="XP_011498514.1"/>
    </source>
</evidence>
<reference evidence="3" key="1">
    <citation type="submission" date="2025-08" db="UniProtKB">
        <authorList>
            <consortium name="RefSeq"/>
        </authorList>
    </citation>
    <scope>IDENTIFICATION</scope>
</reference>
<keyword evidence="1" id="KW-0732">Signal</keyword>
<proteinExistence type="predicted"/>
<organism evidence="2 3">
    <name type="scientific">Ceratosolen solmsi marchali</name>
    <dbReference type="NCBI Taxonomy" id="326594"/>
    <lineage>
        <taxon>Eukaryota</taxon>
        <taxon>Metazoa</taxon>
        <taxon>Ecdysozoa</taxon>
        <taxon>Arthropoda</taxon>
        <taxon>Hexapoda</taxon>
        <taxon>Insecta</taxon>
        <taxon>Pterygota</taxon>
        <taxon>Neoptera</taxon>
        <taxon>Endopterygota</taxon>
        <taxon>Hymenoptera</taxon>
        <taxon>Apocrita</taxon>
        <taxon>Proctotrupomorpha</taxon>
        <taxon>Chalcidoidea</taxon>
        <taxon>Agaonidae</taxon>
        <taxon>Agaoninae</taxon>
        <taxon>Ceratosolen</taxon>
    </lineage>
</organism>
<sequence>MTGSSSVSTTMFIALLLITCYALEIAAKRGCSSFGHSCYGGHGKRSSYPEALEFDVVRNDNDLEMNYDPDRSNAWNLALLPSQDYERHAQNTLNSMYEQALSWSIFIRKLERLFD</sequence>
<gene>
    <name evidence="3" type="primary">LOC105362725</name>
</gene>
<dbReference type="KEGG" id="csol:105362725"/>
<feature type="signal peptide" evidence="1">
    <location>
        <begin position="1"/>
        <end position="22"/>
    </location>
</feature>
<protein>
    <submittedName>
        <fullName evidence="3">Uncharacterized protein LOC105362725</fullName>
    </submittedName>
</protein>
<dbReference type="AlphaFoldDB" id="A0AAJ6YI47"/>
<dbReference type="Proteomes" id="UP000695007">
    <property type="component" value="Unplaced"/>
</dbReference>
<name>A0AAJ6YI47_9HYME</name>